<evidence type="ECO:0000313" key="2">
    <source>
        <dbReference type="Proteomes" id="UP000007374"/>
    </source>
</evidence>
<name>K2N9Z2_9HYPH</name>
<reference evidence="1 2" key="1">
    <citation type="journal article" date="2012" name="J. Bacteriol.">
        <title>Genome Sequence of Nitratireductor indicus Type Strain C115.</title>
        <authorList>
            <person name="Lai Q."/>
            <person name="Li G."/>
            <person name="Yu Z."/>
            <person name="Shao Z."/>
        </authorList>
    </citation>
    <scope>NUCLEOTIDE SEQUENCE [LARGE SCALE GENOMIC DNA]</scope>
    <source>
        <strain evidence="1 2">C115</strain>
    </source>
</reference>
<proteinExistence type="predicted"/>
<dbReference type="Proteomes" id="UP000007374">
    <property type="component" value="Unassembled WGS sequence"/>
</dbReference>
<sequence>MRYIIFISIFFVSIINIQSSYAKPKSEFCVGQKPSVTKAIRFGQQKKPAIENMFGVKLRGTLRGVHTFSYKRCKKN</sequence>
<comment type="caution">
    <text evidence="1">The sequence shown here is derived from an EMBL/GenBank/DDBJ whole genome shotgun (WGS) entry which is preliminary data.</text>
</comment>
<dbReference type="EMBL" id="AMSI01000001">
    <property type="protein sequence ID" value="EKF44443.1"/>
    <property type="molecule type" value="Genomic_DNA"/>
</dbReference>
<organism evidence="1 2">
    <name type="scientific">Nitratireductor indicus C115</name>
    <dbReference type="NCBI Taxonomy" id="1231190"/>
    <lineage>
        <taxon>Bacteria</taxon>
        <taxon>Pseudomonadati</taxon>
        <taxon>Pseudomonadota</taxon>
        <taxon>Alphaproteobacteria</taxon>
        <taxon>Hyphomicrobiales</taxon>
        <taxon>Phyllobacteriaceae</taxon>
        <taxon>Nitratireductor</taxon>
    </lineage>
</organism>
<keyword evidence="2" id="KW-1185">Reference proteome</keyword>
<dbReference type="AlphaFoldDB" id="K2N9Z2"/>
<gene>
    <name evidence="1" type="ORF">NA8A_01835</name>
</gene>
<evidence type="ECO:0000313" key="1">
    <source>
        <dbReference type="EMBL" id="EKF44443.1"/>
    </source>
</evidence>
<protein>
    <submittedName>
        <fullName evidence="1">Uncharacterized protein</fullName>
    </submittedName>
</protein>
<dbReference type="STRING" id="721133.SAMN05216176_102372"/>
<accession>K2N9Z2</accession>